<evidence type="ECO:0000313" key="2">
    <source>
        <dbReference type="Proteomes" id="UP000269041"/>
    </source>
</evidence>
<comment type="caution">
    <text evidence="1">The sequence shown here is derived from an EMBL/GenBank/DDBJ whole genome shotgun (WGS) entry which is preliminary data.</text>
</comment>
<dbReference type="InterPro" id="IPR025683">
    <property type="entry name" value="Protein_beta"/>
</dbReference>
<gene>
    <name evidence="1" type="ORF">EJA03_01690</name>
</gene>
<name>A0A3R9EJH5_9VIBR</name>
<reference evidence="1 2" key="1">
    <citation type="submission" date="2018-12" db="EMBL/GenBank/DDBJ databases">
        <title>Genomic taxonomy of the Vibrionaceae family.</title>
        <authorList>
            <person name="Gomez-Gil B."/>
            <person name="Enciso-Ibarra K."/>
        </authorList>
    </citation>
    <scope>NUCLEOTIDE SEQUENCE [LARGE SCALE GENOMIC DNA]</scope>
    <source>
        <strain evidence="1 2">CAIM 594</strain>
    </source>
</reference>
<sequence>MIDKAYNYLPILAISTAEMSALEKLSDKDKNLLLPIFPLKGWVGSKTLDKTISRIGVSIGSRPWIADIDSDFVFNNKKYLADPDGQRAVFKEVHELLDPTNGYEKWVHYIKELDDVVIPTLQTHDVEQIGKQIKSLSDLARGLVVRLKIKKDPTDRINTILRSLIEHTDKDLLILLDFEDIMRSDVLQSEQYGMLVSRLSKLLPHAVFATSASSFPSSFSGSYRGELPIYERQLHTAVCKLCEGVRVIYSDRGSARANKTNGGGGIPPARIDYPLRNDWRYVRKEFQDSSNVTELEKHTLYKDAATEIVESDYWNPSLRLWGVQMIEKTVEFRNEYCITSANRATAVRINIHLYQQLHYLSDFDALDTEEDWED</sequence>
<dbReference type="OrthoDB" id="7475055at2"/>
<evidence type="ECO:0000313" key="1">
    <source>
        <dbReference type="EMBL" id="RSD32852.1"/>
    </source>
</evidence>
<organism evidence="1 2">
    <name type="scientific">Vibrio pectenicida</name>
    <dbReference type="NCBI Taxonomy" id="62763"/>
    <lineage>
        <taxon>Bacteria</taxon>
        <taxon>Pseudomonadati</taxon>
        <taxon>Pseudomonadota</taxon>
        <taxon>Gammaproteobacteria</taxon>
        <taxon>Vibrionales</taxon>
        <taxon>Vibrionaceae</taxon>
        <taxon>Vibrio</taxon>
    </lineage>
</organism>
<keyword evidence="2" id="KW-1185">Reference proteome</keyword>
<protein>
    <submittedName>
        <fullName evidence="1">Protein beta</fullName>
    </submittedName>
</protein>
<accession>A0A3R9EJH5</accession>
<dbReference type="Proteomes" id="UP000269041">
    <property type="component" value="Unassembled WGS sequence"/>
</dbReference>
<dbReference type="EMBL" id="RSFA01000003">
    <property type="protein sequence ID" value="RSD32852.1"/>
    <property type="molecule type" value="Genomic_DNA"/>
</dbReference>
<proteinExistence type="predicted"/>
<dbReference type="Pfam" id="PF14350">
    <property type="entry name" value="Beta_protein"/>
    <property type="match status" value="1"/>
</dbReference>
<dbReference type="AlphaFoldDB" id="A0A3R9EJH5"/>